<dbReference type="EMBL" id="SACO01000009">
    <property type="protein sequence ID" value="RVU04253.1"/>
    <property type="molecule type" value="Genomic_DNA"/>
</dbReference>
<feature type="transmembrane region" description="Helical" evidence="6">
    <location>
        <begin position="215"/>
        <end position="239"/>
    </location>
</feature>
<feature type="transmembrane region" description="Helical" evidence="6">
    <location>
        <begin position="409"/>
        <end position="430"/>
    </location>
</feature>
<keyword evidence="8" id="KW-1185">Reference proteome</keyword>
<proteinExistence type="predicted"/>
<organism evidence="7 8">
    <name type="scientific">Novosphingobium umbonatum</name>
    <dbReference type="NCBI Taxonomy" id="1908524"/>
    <lineage>
        <taxon>Bacteria</taxon>
        <taxon>Pseudomonadati</taxon>
        <taxon>Pseudomonadota</taxon>
        <taxon>Alphaproteobacteria</taxon>
        <taxon>Sphingomonadales</taxon>
        <taxon>Sphingomonadaceae</taxon>
        <taxon>Novosphingobium</taxon>
    </lineage>
</organism>
<dbReference type="PANTHER" id="PTHR30250">
    <property type="entry name" value="PST FAMILY PREDICTED COLANIC ACID TRANSPORTER"/>
    <property type="match status" value="1"/>
</dbReference>
<evidence type="ECO:0000256" key="3">
    <source>
        <dbReference type="ARBA" id="ARBA00022692"/>
    </source>
</evidence>
<dbReference type="PANTHER" id="PTHR30250:SF26">
    <property type="entry name" value="PSMA PROTEIN"/>
    <property type="match status" value="1"/>
</dbReference>
<keyword evidence="4 6" id="KW-1133">Transmembrane helix</keyword>
<dbReference type="AlphaFoldDB" id="A0A437N2V9"/>
<evidence type="ECO:0000256" key="1">
    <source>
        <dbReference type="ARBA" id="ARBA00004651"/>
    </source>
</evidence>
<evidence type="ECO:0000256" key="2">
    <source>
        <dbReference type="ARBA" id="ARBA00022475"/>
    </source>
</evidence>
<feature type="transmembrane region" description="Helical" evidence="6">
    <location>
        <begin position="156"/>
        <end position="177"/>
    </location>
</feature>
<feature type="transmembrane region" description="Helical" evidence="6">
    <location>
        <begin position="112"/>
        <end position="136"/>
    </location>
</feature>
<dbReference type="InterPro" id="IPR050833">
    <property type="entry name" value="Poly_Biosynth_Transport"/>
</dbReference>
<feature type="transmembrane region" description="Helical" evidence="6">
    <location>
        <begin position="436"/>
        <end position="454"/>
    </location>
</feature>
<evidence type="ECO:0000256" key="6">
    <source>
        <dbReference type="SAM" id="Phobius"/>
    </source>
</evidence>
<dbReference type="RefSeq" id="WP_127709901.1">
    <property type="nucleotide sequence ID" value="NZ_SACO01000009.1"/>
</dbReference>
<evidence type="ECO:0000256" key="4">
    <source>
        <dbReference type="ARBA" id="ARBA00022989"/>
    </source>
</evidence>
<dbReference type="GO" id="GO:0005886">
    <property type="term" value="C:plasma membrane"/>
    <property type="evidence" value="ECO:0007669"/>
    <property type="project" value="UniProtKB-SubCell"/>
</dbReference>
<evidence type="ECO:0000256" key="5">
    <source>
        <dbReference type="ARBA" id="ARBA00023136"/>
    </source>
</evidence>
<keyword evidence="3 6" id="KW-0812">Transmembrane</keyword>
<comment type="subcellular location">
    <subcellularLocation>
        <location evidence="1">Cell membrane</location>
        <topology evidence="1">Multi-pass membrane protein</topology>
    </subcellularLocation>
</comment>
<feature type="transmembrane region" description="Helical" evidence="6">
    <location>
        <begin position="341"/>
        <end position="363"/>
    </location>
</feature>
<dbReference type="Proteomes" id="UP000282837">
    <property type="component" value="Unassembled WGS sequence"/>
</dbReference>
<sequence>MNALVAKIGPLLSALSRAPADLSTAEGRAQERLRRARLTTLAAMASKVISVGTQLISVPLTLPYLGMERYGLWIVLSTVVAMQSCVDLGIGSGILNQAAAAHGREDRRAVRVIASSGLIALMLPALLLWTGFMLSRDHVDWSALFQLTTPEAKRDIMPTLQVFACIFALSIPANLVYRVQIGTQQGFRASLWQCLGNALMLPAILLVLWCDAGLPALVGVFVGMPVLANLANTLLFFGWQSRDIRPSLGWLSWASIGQALRQGAAFMTVQTGNIVISVCVPMVITRVLGTAHVPEYAVPERLLALVVMLTSMYVQPLWPAYREALERGDGAWVARSYRRTLLQVIGAGGLVLALLGLAMPFILHIWVADRVQPSAWLVAGLCLMKLGEALVFVNAVALSALEELRSQSIMAVLGAFAMTWGLAMICGRWGVVSIPWAGALILAMALLMPGGWIIRRRLLGRYQEP</sequence>
<evidence type="ECO:0000313" key="8">
    <source>
        <dbReference type="Proteomes" id="UP000282837"/>
    </source>
</evidence>
<protein>
    <recommendedName>
        <fullName evidence="9">Lipopolysaccharide biosynthesis protein</fullName>
    </recommendedName>
</protein>
<accession>A0A437N2V9</accession>
<feature type="transmembrane region" description="Helical" evidence="6">
    <location>
        <begin position="38"/>
        <end position="58"/>
    </location>
</feature>
<dbReference type="InterPro" id="IPR002797">
    <property type="entry name" value="Polysacc_synth"/>
</dbReference>
<feature type="transmembrane region" description="Helical" evidence="6">
    <location>
        <begin position="375"/>
        <end position="397"/>
    </location>
</feature>
<keyword evidence="2" id="KW-1003">Cell membrane</keyword>
<name>A0A437N2V9_9SPHN</name>
<keyword evidence="5 6" id="KW-0472">Membrane</keyword>
<feature type="transmembrane region" description="Helical" evidence="6">
    <location>
        <begin position="70"/>
        <end position="91"/>
    </location>
</feature>
<comment type="caution">
    <text evidence="7">The sequence shown here is derived from an EMBL/GenBank/DDBJ whole genome shotgun (WGS) entry which is preliminary data.</text>
</comment>
<evidence type="ECO:0000313" key="7">
    <source>
        <dbReference type="EMBL" id="RVU04253.1"/>
    </source>
</evidence>
<reference evidence="7 8" key="1">
    <citation type="submission" date="2019-01" db="EMBL/GenBank/DDBJ databases">
        <authorList>
            <person name="Chen W.-M."/>
        </authorList>
    </citation>
    <scope>NUCLEOTIDE SEQUENCE [LARGE SCALE GENOMIC DNA]</scope>
    <source>
        <strain evidence="7 8">FSY-9</strain>
    </source>
</reference>
<feature type="transmembrane region" description="Helical" evidence="6">
    <location>
        <begin position="189"/>
        <end position="209"/>
    </location>
</feature>
<evidence type="ECO:0008006" key="9">
    <source>
        <dbReference type="Google" id="ProtNLM"/>
    </source>
</evidence>
<dbReference type="Pfam" id="PF01943">
    <property type="entry name" value="Polysacc_synt"/>
    <property type="match status" value="1"/>
</dbReference>
<gene>
    <name evidence="7" type="ORF">EOE18_12195</name>
</gene>
<dbReference type="OrthoDB" id="512217at2"/>